<accession>A0A6J8A1W5</accession>
<keyword evidence="4" id="KW-0342">GTP-binding</keyword>
<evidence type="ECO:0000313" key="7">
    <source>
        <dbReference type="Proteomes" id="UP000507470"/>
    </source>
</evidence>
<dbReference type="InterPro" id="IPR027417">
    <property type="entry name" value="P-loop_NTPase"/>
</dbReference>
<dbReference type="InterPro" id="IPR030385">
    <property type="entry name" value="G_IRG_dom"/>
</dbReference>
<dbReference type="EMBL" id="CACVKT020000551">
    <property type="protein sequence ID" value="CAC5360215.1"/>
    <property type="molecule type" value="Genomic_DNA"/>
</dbReference>
<name>A0A6J8A1W5_MYTCO</name>
<dbReference type="AlphaFoldDB" id="A0A6J8A1W5"/>
<evidence type="ECO:0000256" key="2">
    <source>
        <dbReference type="ARBA" id="ARBA00022741"/>
    </source>
</evidence>
<comment type="similarity">
    <text evidence="1">Belongs to the TRAFAC class dynamin-like GTPase superfamily. IRG family.</text>
</comment>
<feature type="domain" description="IRG-type G" evidence="5">
    <location>
        <begin position="15"/>
        <end position="195"/>
    </location>
</feature>
<proteinExistence type="inferred from homology"/>
<dbReference type="PANTHER" id="PTHR32341">
    <property type="entry name" value="INTERFERON-INDUCIBLE GTPASE"/>
    <property type="match status" value="1"/>
</dbReference>
<keyword evidence="3" id="KW-0378">Hydrolase</keyword>
<evidence type="ECO:0000313" key="6">
    <source>
        <dbReference type="EMBL" id="CAC5360215.1"/>
    </source>
</evidence>
<dbReference type="InterPro" id="IPR051515">
    <property type="entry name" value="IRG"/>
</dbReference>
<dbReference type="OrthoDB" id="6082157at2759"/>
<protein>
    <recommendedName>
        <fullName evidence="5">IRG-type G domain-containing protein</fullName>
    </recommendedName>
</protein>
<evidence type="ECO:0000256" key="3">
    <source>
        <dbReference type="ARBA" id="ARBA00022801"/>
    </source>
</evidence>
<dbReference type="GO" id="GO:0016020">
    <property type="term" value="C:membrane"/>
    <property type="evidence" value="ECO:0007669"/>
    <property type="project" value="InterPro"/>
</dbReference>
<sequence>MAEARRSGNGRWSRRKFNLGVIGRSNSGKSSLIKLLMQSQLGPENGDLPKTDFLECTEKRDKFEIPDCSIVLWDVPGVGTQNEGLEGYDERIEIEKYDGFVVCCGGPVTEYELALNNLIASHGRRYIFVRTKVDAAIENEKKAHPSTFDEEETLKKLRDGIIEKLSESGVTEFLVSNRHPDKFDFETLKFIIFDEGSLASYMKSCNKKVKKENWKRKQVESDC</sequence>
<gene>
    <name evidence="6" type="ORF">MCOR_2769</name>
</gene>
<dbReference type="Proteomes" id="UP000507470">
    <property type="component" value="Unassembled WGS sequence"/>
</dbReference>
<keyword evidence="7" id="KW-1185">Reference proteome</keyword>
<organism evidence="6 7">
    <name type="scientific">Mytilus coruscus</name>
    <name type="common">Sea mussel</name>
    <dbReference type="NCBI Taxonomy" id="42192"/>
    <lineage>
        <taxon>Eukaryota</taxon>
        <taxon>Metazoa</taxon>
        <taxon>Spiralia</taxon>
        <taxon>Lophotrochozoa</taxon>
        <taxon>Mollusca</taxon>
        <taxon>Bivalvia</taxon>
        <taxon>Autobranchia</taxon>
        <taxon>Pteriomorphia</taxon>
        <taxon>Mytilida</taxon>
        <taxon>Mytiloidea</taxon>
        <taxon>Mytilidae</taxon>
        <taxon>Mytilinae</taxon>
        <taxon>Mytilus</taxon>
    </lineage>
</organism>
<keyword evidence="2" id="KW-0547">Nucleotide-binding</keyword>
<reference evidence="6 7" key="1">
    <citation type="submission" date="2020-06" db="EMBL/GenBank/DDBJ databases">
        <authorList>
            <person name="Li R."/>
            <person name="Bekaert M."/>
        </authorList>
    </citation>
    <scope>NUCLEOTIDE SEQUENCE [LARGE SCALE GENOMIC DNA]</scope>
    <source>
        <strain evidence="7">wild</strain>
    </source>
</reference>
<dbReference type="SUPFAM" id="SSF52540">
    <property type="entry name" value="P-loop containing nucleoside triphosphate hydrolases"/>
    <property type="match status" value="1"/>
</dbReference>
<dbReference type="InterPro" id="IPR007743">
    <property type="entry name" value="Immunity-related_GTPase-like"/>
</dbReference>
<dbReference type="PROSITE" id="PS51716">
    <property type="entry name" value="G_IRG"/>
    <property type="match status" value="1"/>
</dbReference>
<dbReference type="PANTHER" id="PTHR32341:SF10">
    <property type="entry name" value="INTERFERON-INDUCIBLE GTPASE 5"/>
    <property type="match status" value="1"/>
</dbReference>
<dbReference type="GO" id="GO:0005525">
    <property type="term" value="F:GTP binding"/>
    <property type="evidence" value="ECO:0007669"/>
    <property type="project" value="UniProtKB-KW"/>
</dbReference>
<evidence type="ECO:0000256" key="4">
    <source>
        <dbReference type="ARBA" id="ARBA00023134"/>
    </source>
</evidence>
<dbReference type="GO" id="GO:0016787">
    <property type="term" value="F:hydrolase activity"/>
    <property type="evidence" value="ECO:0007669"/>
    <property type="project" value="UniProtKB-KW"/>
</dbReference>
<evidence type="ECO:0000256" key="1">
    <source>
        <dbReference type="ARBA" id="ARBA00005429"/>
    </source>
</evidence>
<dbReference type="Gene3D" id="3.40.50.300">
    <property type="entry name" value="P-loop containing nucleotide triphosphate hydrolases"/>
    <property type="match status" value="1"/>
</dbReference>
<dbReference type="Pfam" id="PF05049">
    <property type="entry name" value="IIGP"/>
    <property type="match status" value="1"/>
</dbReference>
<evidence type="ECO:0000259" key="5">
    <source>
        <dbReference type="PROSITE" id="PS51716"/>
    </source>
</evidence>